<evidence type="ECO:0000256" key="9">
    <source>
        <dbReference type="ARBA" id="ARBA00022691"/>
    </source>
</evidence>
<evidence type="ECO:0000256" key="4">
    <source>
        <dbReference type="ARBA" id="ARBA00013673"/>
    </source>
</evidence>
<dbReference type="NCBIfam" id="TIGR00046">
    <property type="entry name" value="RsmE family RNA methyltransferase"/>
    <property type="match status" value="1"/>
</dbReference>
<dbReference type="Gene3D" id="2.40.240.20">
    <property type="entry name" value="Hypothetical PUA domain-like, domain 1"/>
    <property type="match status" value="1"/>
</dbReference>
<evidence type="ECO:0000256" key="7">
    <source>
        <dbReference type="ARBA" id="ARBA00022603"/>
    </source>
</evidence>
<evidence type="ECO:0000256" key="3">
    <source>
        <dbReference type="ARBA" id="ARBA00012328"/>
    </source>
</evidence>
<keyword evidence="5 12" id="KW-0963">Cytoplasm</keyword>
<dbReference type="InterPro" id="IPR029028">
    <property type="entry name" value="Alpha/beta_knot_MTases"/>
</dbReference>
<dbReference type="EMBL" id="CP034876">
    <property type="protein sequence ID" value="QCI21124.1"/>
    <property type="molecule type" value="Genomic_DNA"/>
</dbReference>
<dbReference type="InterPro" id="IPR029026">
    <property type="entry name" value="tRNA_m1G_MTases_N"/>
</dbReference>
<dbReference type="Pfam" id="PF04452">
    <property type="entry name" value="Methyltrans_RNA"/>
    <property type="match status" value="1"/>
</dbReference>
<dbReference type="Proteomes" id="UP000298738">
    <property type="component" value="Chromosome"/>
</dbReference>
<name>A0A4D6Y3T5_9GAMM</name>
<evidence type="ECO:0000313" key="16">
    <source>
        <dbReference type="Proteomes" id="UP000298738"/>
    </source>
</evidence>
<evidence type="ECO:0000256" key="12">
    <source>
        <dbReference type="PIRNR" id="PIRNR015601"/>
    </source>
</evidence>
<evidence type="ECO:0000256" key="8">
    <source>
        <dbReference type="ARBA" id="ARBA00022679"/>
    </source>
</evidence>
<comment type="function">
    <text evidence="10 12">Specifically methylates the N3 position of the uracil ring of uridine 1498 (m3U1498) in 16S rRNA. Acts on the fully assembled 30S ribosomal subunit.</text>
</comment>
<dbReference type="Gene3D" id="3.40.1280.10">
    <property type="match status" value="1"/>
</dbReference>
<dbReference type="PIRSF" id="PIRSF015601">
    <property type="entry name" value="MTase_slr0722"/>
    <property type="match status" value="1"/>
</dbReference>
<dbReference type="InterPro" id="IPR046886">
    <property type="entry name" value="RsmE_MTase_dom"/>
</dbReference>
<dbReference type="InterPro" id="IPR046887">
    <property type="entry name" value="RsmE_PUA-like"/>
</dbReference>
<reference evidence="15 16" key="2">
    <citation type="submission" date="2019-05" db="EMBL/GenBank/DDBJ databases">
        <title>Genome evolution of the obligate endosymbiont Buchnera aphidicola.</title>
        <authorList>
            <person name="Moran N.A."/>
        </authorList>
    </citation>
    <scope>NUCLEOTIDE SEQUENCE [LARGE SCALE GENOMIC DNA]</scope>
    <source>
        <strain evidence="15 16">Hla</strain>
    </source>
</reference>
<dbReference type="PANTHER" id="PTHR30027">
    <property type="entry name" value="RIBOSOMAL RNA SMALL SUBUNIT METHYLTRANSFERASE E"/>
    <property type="match status" value="1"/>
</dbReference>
<reference evidence="15 16" key="1">
    <citation type="submission" date="2018-12" db="EMBL/GenBank/DDBJ databases">
        <authorList>
            <person name="Chong R.A."/>
        </authorList>
    </citation>
    <scope>NUCLEOTIDE SEQUENCE [LARGE SCALE GENOMIC DNA]</scope>
    <source>
        <strain evidence="15 16">Hla</strain>
    </source>
</reference>
<proteinExistence type="inferred from homology"/>
<evidence type="ECO:0000313" key="15">
    <source>
        <dbReference type="EMBL" id="QCI21124.1"/>
    </source>
</evidence>
<dbReference type="CDD" id="cd18084">
    <property type="entry name" value="RsmE-like"/>
    <property type="match status" value="1"/>
</dbReference>
<dbReference type="GO" id="GO:0070042">
    <property type="term" value="F:rRNA (uridine-N3-)-methyltransferase activity"/>
    <property type="evidence" value="ECO:0007669"/>
    <property type="project" value="TreeGrafter"/>
</dbReference>
<evidence type="ECO:0000256" key="2">
    <source>
        <dbReference type="ARBA" id="ARBA00005528"/>
    </source>
</evidence>
<gene>
    <name evidence="15" type="ORF">D9V68_02075</name>
</gene>
<dbReference type="Pfam" id="PF20260">
    <property type="entry name" value="PUA_4"/>
    <property type="match status" value="1"/>
</dbReference>
<keyword evidence="6 12" id="KW-0698">rRNA processing</keyword>
<protein>
    <recommendedName>
        <fullName evidence="4 12">Ribosomal RNA small subunit methyltransferase E</fullName>
        <ecNumber evidence="3 12">2.1.1.193</ecNumber>
    </recommendedName>
</protein>
<dbReference type="NCBIfam" id="NF008692">
    <property type="entry name" value="PRK11713.1-5"/>
    <property type="match status" value="1"/>
</dbReference>
<dbReference type="InterPro" id="IPR006700">
    <property type="entry name" value="RsmE"/>
</dbReference>
<keyword evidence="7 12" id="KW-0489">Methyltransferase</keyword>
<keyword evidence="9 12" id="KW-0949">S-adenosyl-L-methionine</keyword>
<evidence type="ECO:0000259" key="13">
    <source>
        <dbReference type="Pfam" id="PF04452"/>
    </source>
</evidence>
<feature type="domain" description="Ribosomal RNA small subunit methyltransferase E methyltransferase" evidence="13">
    <location>
        <begin position="77"/>
        <end position="239"/>
    </location>
</feature>
<dbReference type="GO" id="GO:0005737">
    <property type="term" value="C:cytoplasm"/>
    <property type="evidence" value="ECO:0007669"/>
    <property type="project" value="UniProtKB-SubCell"/>
</dbReference>
<organism evidence="15 16">
    <name type="scientific">Buchnera aphidicola</name>
    <name type="common">Hyperomyzus lactucae</name>
    <dbReference type="NCBI Taxonomy" id="1241860"/>
    <lineage>
        <taxon>Bacteria</taxon>
        <taxon>Pseudomonadati</taxon>
        <taxon>Pseudomonadota</taxon>
        <taxon>Gammaproteobacteria</taxon>
        <taxon>Enterobacterales</taxon>
        <taxon>Erwiniaceae</taxon>
        <taxon>Buchnera</taxon>
    </lineage>
</organism>
<dbReference type="OrthoDB" id="9815641at2"/>
<accession>A0A4D6Y3T5</accession>
<dbReference type="AlphaFoldDB" id="A0A4D6Y3T5"/>
<evidence type="ECO:0000256" key="11">
    <source>
        <dbReference type="ARBA" id="ARBA00047944"/>
    </source>
</evidence>
<dbReference type="GO" id="GO:0070475">
    <property type="term" value="P:rRNA base methylation"/>
    <property type="evidence" value="ECO:0007669"/>
    <property type="project" value="TreeGrafter"/>
</dbReference>
<comment type="catalytic activity">
    <reaction evidence="11 12">
        <text>uridine(1498) in 16S rRNA + S-adenosyl-L-methionine = N(3)-methyluridine(1498) in 16S rRNA + S-adenosyl-L-homocysteine + H(+)</text>
        <dbReference type="Rhea" id="RHEA:42920"/>
        <dbReference type="Rhea" id="RHEA-COMP:10283"/>
        <dbReference type="Rhea" id="RHEA-COMP:10284"/>
        <dbReference type="ChEBI" id="CHEBI:15378"/>
        <dbReference type="ChEBI" id="CHEBI:57856"/>
        <dbReference type="ChEBI" id="CHEBI:59789"/>
        <dbReference type="ChEBI" id="CHEBI:65315"/>
        <dbReference type="ChEBI" id="CHEBI:74502"/>
        <dbReference type="EC" id="2.1.1.193"/>
    </reaction>
</comment>
<sequence length="247" mass="28933">MKKNIRRIYIKDNFVVNKVFCLSKDNTHYIRKVLRMKVQDILEIFNNTNYIFLAEIIFISKEKIKLKIFHCEFKNVESPLHIHLGQVISKNDKMDFTIQKSVEMGVNIITPLFSENCNIKKKNINFFNKIKRWEKIALSACQQCNRNILPKIKNPQDVFSWCQKKNKNDIRIILDPKSILTLNELPKSIQRIQILIGSEGGFSEKEIQKIIQYEFIAIKFGPRILRTETASVAVISALQMKFGDLLK</sequence>
<dbReference type="InterPro" id="IPR015947">
    <property type="entry name" value="PUA-like_sf"/>
</dbReference>
<keyword evidence="8 12" id="KW-0808">Transferase</keyword>
<evidence type="ECO:0000256" key="10">
    <source>
        <dbReference type="ARBA" id="ARBA00025699"/>
    </source>
</evidence>
<comment type="similarity">
    <text evidence="2 12">Belongs to the RNA methyltransferase RsmE family.</text>
</comment>
<evidence type="ECO:0000256" key="1">
    <source>
        <dbReference type="ARBA" id="ARBA00004496"/>
    </source>
</evidence>
<comment type="subcellular location">
    <subcellularLocation>
        <location evidence="1 12">Cytoplasm</location>
    </subcellularLocation>
</comment>
<dbReference type="PANTHER" id="PTHR30027:SF3">
    <property type="entry name" value="16S RRNA (URACIL(1498)-N(3))-METHYLTRANSFERASE"/>
    <property type="match status" value="1"/>
</dbReference>
<evidence type="ECO:0000259" key="14">
    <source>
        <dbReference type="Pfam" id="PF20260"/>
    </source>
</evidence>
<feature type="domain" description="Ribosomal RNA small subunit methyltransferase E PUA-like" evidence="14">
    <location>
        <begin position="22"/>
        <end position="68"/>
    </location>
</feature>
<dbReference type="EC" id="2.1.1.193" evidence="3 12"/>
<dbReference type="SUPFAM" id="SSF75217">
    <property type="entry name" value="alpha/beta knot"/>
    <property type="match status" value="1"/>
</dbReference>
<dbReference type="SUPFAM" id="SSF88697">
    <property type="entry name" value="PUA domain-like"/>
    <property type="match status" value="1"/>
</dbReference>
<evidence type="ECO:0000256" key="6">
    <source>
        <dbReference type="ARBA" id="ARBA00022552"/>
    </source>
</evidence>
<evidence type="ECO:0000256" key="5">
    <source>
        <dbReference type="ARBA" id="ARBA00022490"/>
    </source>
</evidence>